<name>A0A023B5E8_GRENI</name>
<accession>A0A023B5E8</accession>
<dbReference type="VEuPathDB" id="CryptoDB:GNI_090730"/>
<comment type="caution">
    <text evidence="1">The sequence shown here is derived from an EMBL/GenBank/DDBJ whole genome shotgun (WGS) entry which is preliminary data.</text>
</comment>
<sequence length="697" mass="80225">MISVGGRITPQENDRRWKLYIMLGAAVGGSPFGMDVGGLSFNLNAKQSSLSNREEVAAADEAVSHLAQQLSRIRLAGGGMEGVEWVSELPLNRNNVMLEPSHVAELNEMTDEDREVTSLVNDVKERLKDRSLNPRLQSYWTEEGKKLWKVISDCNNEFISDTNRCLSVRLLDFMAQDTGSSFEDVWQRYLKNTWYKRTTSAELCALFNIADLPIVKVTPTSPPREGDLDQQDAYNTYLSGPTKLMDWIRHPEALKDSEHAVDEYCTTDIYYSAFSVRWHHLYVQAFPMLSYTNLNQQYNMNGQRMGDFAKYKGLNGKNKKEKEYIKAVRKHLDQVLIQVKQQIFDKGKVRVLTKVHDKLISLKQQFLETWKSPIKSRKFLPAKWLSGKQDASSVDYEQFEFKVDLETIRIIHDWFETKLVPSILEREPTTATVELPPMEEEQSIYYRSIACAIDSMIRFDTDPSGWWCMKWLCNGPSEIVTLGGKPQSSLIEWSAYGPKLLRPRRNGKRSSLAEKVPGRHIAFHIGDSVHLPAFQDWYKRTDEISTSRNTRAFTGPLCHIKLNQNATQEKDVFGLLAINELFAQRLLTRVGELVKLLNDHNALREQNMDLCQNMDVEDERDDDNIDDALERNPLIKEAIAMASLNHPDMQALYHQNNGQLRPDQLRPCFSKGILELFYSFQMGYDQRPAHLRNRKRA</sequence>
<evidence type="ECO:0000313" key="1">
    <source>
        <dbReference type="EMBL" id="EZG60230.1"/>
    </source>
</evidence>
<evidence type="ECO:0000313" key="2">
    <source>
        <dbReference type="Proteomes" id="UP000019763"/>
    </source>
</evidence>
<keyword evidence="2" id="KW-1185">Reference proteome</keyword>
<proteinExistence type="predicted"/>
<dbReference type="AlphaFoldDB" id="A0A023B5E8"/>
<dbReference type="GeneID" id="22913247"/>
<dbReference type="EMBL" id="AFNH02000679">
    <property type="protein sequence ID" value="EZG60230.1"/>
    <property type="molecule type" value="Genomic_DNA"/>
</dbReference>
<organism evidence="1 2">
    <name type="scientific">Gregarina niphandrodes</name>
    <name type="common">Septate eugregarine</name>
    <dbReference type="NCBI Taxonomy" id="110365"/>
    <lineage>
        <taxon>Eukaryota</taxon>
        <taxon>Sar</taxon>
        <taxon>Alveolata</taxon>
        <taxon>Apicomplexa</taxon>
        <taxon>Conoidasida</taxon>
        <taxon>Gregarinasina</taxon>
        <taxon>Eugregarinorida</taxon>
        <taxon>Gregarinidae</taxon>
        <taxon>Gregarina</taxon>
    </lineage>
</organism>
<gene>
    <name evidence="1" type="ORF">GNI_090730</name>
</gene>
<protein>
    <submittedName>
        <fullName evidence="1">Uncharacterized protein</fullName>
    </submittedName>
</protein>
<dbReference type="RefSeq" id="XP_011130833.1">
    <property type="nucleotide sequence ID" value="XM_011132531.1"/>
</dbReference>
<dbReference type="Proteomes" id="UP000019763">
    <property type="component" value="Unassembled WGS sequence"/>
</dbReference>
<reference evidence="1" key="1">
    <citation type="submission" date="2013-12" db="EMBL/GenBank/DDBJ databases">
        <authorList>
            <person name="Omoto C.K."/>
            <person name="Sibley D."/>
            <person name="Venepally P."/>
            <person name="Hadjithomas M."/>
            <person name="Karamycheva S."/>
            <person name="Brunk B."/>
            <person name="Roos D."/>
            <person name="Caler E."/>
            <person name="Lorenzi H."/>
        </authorList>
    </citation>
    <scope>NUCLEOTIDE SEQUENCE</scope>
</reference>